<gene>
    <name evidence="2" type="ORF">EA462_06070</name>
</gene>
<keyword evidence="1" id="KW-1133">Transmembrane helix</keyword>
<dbReference type="AlphaFoldDB" id="A0A3N6P6N7"/>
<accession>A0A3N6P6N7</accession>
<comment type="caution">
    <text evidence="2">The sequence shown here is derived from an EMBL/GenBank/DDBJ whole genome shotgun (WGS) entry which is preliminary data.</text>
</comment>
<dbReference type="EMBL" id="REFY01000002">
    <property type="protein sequence ID" value="RQG91525.1"/>
    <property type="molecule type" value="Genomic_DNA"/>
</dbReference>
<evidence type="ECO:0000313" key="2">
    <source>
        <dbReference type="EMBL" id="RQG91525.1"/>
    </source>
</evidence>
<protein>
    <submittedName>
        <fullName evidence="2">Uncharacterized protein</fullName>
    </submittedName>
</protein>
<sequence>MTAHLGTHDVQMSSSDTGAISRCEKLEDPFNDARFDPMFTVIFLGLMLVAAVLKGIGRSFILSINEIAPVDGSVANLQLIE</sequence>
<proteinExistence type="predicted"/>
<dbReference type="Proteomes" id="UP000273828">
    <property type="component" value="Unassembled WGS sequence"/>
</dbReference>
<keyword evidence="1" id="KW-0812">Transmembrane</keyword>
<reference evidence="2 3" key="1">
    <citation type="submission" date="2018-10" db="EMBL/GenBank/DDBJ databases">
        <title>Natrarchaeobius chitinivorans gen. nov., sp. nov., and Natrarchaeobius haloalkaliphilus sp. nov., alkaliphilic, chitin-utilizing haloarchaea from hypersaline alkaline lakes.</title>
        <authorList>
            <person name="Sorokin D.Y."/>
            <person name="Elcheninov A.G."/>
            <person name="Kostrikina N.A."/>
            <person name="Bale N.J."/>
            <person name="Sinninghe Damste J.S."/>
            <person name="Khijniak T.V."/>
            <person name="Kublanov I.V."/>
            <person name="Toshchakov S.V."/>
        </authorList>
    </citation>
    <scope>NUCLEOTIDE SEQUENCE [LARGE SCALE GENOMIC DNA]</scope>
    <source>
        <strain evidence="2 3">AArcht-Sl</strain>
    </source>
</reference>
<name>A0A3N6P6N7_9EURY</name>
<organism evidence="2 3">
    <name type="scientific">Natrarchaeobius halalkaliphilus</name>
    <dbReference type="NCBI Taxonomy" id="1679091"/>
    <lineage>
        <taxon>Archaea</taxon>
        <taxon>Methanobacteriati</taxon>
        <taxon>Methanobacteriota</taxon>
        <taxon>Stenosarchaea group</taxon>
        <taxon>Halobacteria</taxon>
        <taxon>Halobacteriales</taxon>
        <taxon>Natrialbaceae</taxon>
        <taxon>Natrarchaeobius</taxon>
    </lineage>
</organism>
<keyword evidence="3" id="KW-1185">Reference proteome</keyword>
<evidence type="ECO:0000256" key="1">
    <source>
        <dbReference type="SAM" id="Phobius"/>
    </source>
</evidence>
<feature type="transmembrane region" description="Helical" evidence="1">
    <location>
        <begin position="38"/>
        <end position="56"/>
    </location>
</feature>
<evidence type="ECO:0000313" key="3">
    <source>
        <dbReference type="Proteomes" id="UP000273828"/>
    </source>
</evidence>
<keyword evidence="1" id="KW-0472">Membrane</keyword>